<comment type="caution">
    <text evidence="1">The sequence shown here is derived from an EMBL/GenBank/DDBJ whole genome shotgun (WGS) entry which is preliminary data.</text>
</comment>
<proteinExistence type="predicted"/>
<dbReference type="AlphaFoldDB" id="A0A8J2PJ64"/>
<sequence length="82" mass="9950">MILTHITHSHWRGNELQNNWVLRKCTFVNVHSKTSVLKENARRYINPRIRQIKSFKGQIFIYYLKPLYRSYHPIPSDMIYST</sequence>
<evidence type="ECO:0000313" key="2">
    <source>
        <dbReference type="Proteomes" id="UP000708208"/>
    </source>
</evidence>
<keyword evidence="2" id="KW-1185">Reference proteome</keyword>
<evidence type="ECO:0000313" key="1">
    <source>
        <dbReference type="EMBL" id="CAG7832558.1"/>
    </source>
</evidence>
<dbReference type="Proteomes" id="UP000708208">
    <property type="component" value="Unassembled WGS sequence"/>
</dbReference>
<organism evidence="1 2">
    <name type="scientific">Allacma fusca</name>
    <dbReference type="NCBI Taxonomy" id="39272"/>
    <lineage>
        <taxon>Eukaryota</taxon>
        <taxon>Metazoa</taxon>
        <taxon>Ecdysozoa</taxon>
        <taxon>Arthropoda</taxon>
        <taxon>Hexapoda</taxon>
        <taxon>Collembola</taxon>
        <taxon>Symphypleona</taxon>
        <taxon>Sminthuridae</taxon>
        <taxon>Allacma</taxon>
    </lineage>
</organism>
<gene>
    <name evidence="1" type="ORF">AFUS01_LOCUS42238</name>
</gene>
<accession>A0A8J2PJ64</accession>
<name>A0A8J2PJ64_9HEXA</name>
<dbReference type="EMBL" id="CAJVCH010565698">
    <property type="protein sequence ID" value="CAG7832558.1"/>
    <property type="molecule type" value="Genomic_DNA"/>
</dbReference>
<reference evidence="1" key="1">
    <citation type="submission" date="2021-06" db="EMBL/GenBank/DDBJ databases">
        <authorList>
            <person name="Hodson N. C."/>
            <person name="Mongue J. A."/>
            <person name="Jaron S. K."/>
        </authorList>
    </citation>
    <scope>NUCLEOTIDE SEQUENCE</scope>
</reference>
<protein>
    <submittedName>
        <fullName evidence="1">Uncharacterized protein</fullName>
    </submittedName>
</protein>